<dbReference type="InParanoid" id="A0A2P5BAU9"/>
<gene>
    <name evidence="1" type="ORF">TorRG33x02_327530</name>
</gene>
<evidence type="ECO:0000313" key="1">
    <source>
        <dbReference type="EMBL" id="PON45914.1"/>
    </source>
</evidence>
<dbReference type="STRING" id="63057.A0A2P5BAU9"/>
<dbReference type="AlphaFoldDB" id="A0A2P5BAU9"/>
<dbReference type="OrthoDB" id="647907at2759"/>
<sequence length="396" mass="45799">MYVTRPLSLYRKNPKALSLEPPEGPNSGYLVIYDEEADQTPTCFGLSNDNGIRYLPFPQNKVVNIADCDYSQDVVFIPVLNHPLCSNRYYAIVPYCKYKGEAFTSSKEENMGTSCFGRHVQDVKTRPLDPSDAYQQFEIITESHHYGFTAKSIASDGFPPDKLRYKYWTAKMQTPKYYNLMNQALGLNSSLRATLPSFDFPCFNDSSDASVVVGKWYCPFMFVEEVMKLEDQVKKSMFYEMTLEQRWDRVFECENLGKEGKLVSVNVVVETEDVCVAGRKAAWDESNVKNKVVWFRSYDDRAGNQEFRIGLNMVIVERMKWEQERFGWVSGNGRKGRVERAEEFDGMGNSWTKFGCYVLVERFVLKRMDGSLVLTYDFKHTHQIRCKWDFGNESSC</sequence>
<comment type="caution">
    <text evidence="1">The sequence shown here is derived from an EMBL/GenBank/DDBJ whole genome shotgun (WGS) entry which is preliminary data.</text>
</comment>
<evidence type="ECO:0000313" key="2">
    <source>
        <dbReference type="Proteomes" id="UP000237000"/>
    </source>
</evidence>
<dbReference type="FunCoup" id="A0A2P5BAU9">
    <property type="interactions" value="151"/>
</dbReference>
<dbReference type="InterPro" id="IPR010683">
    <property type="entry name" value="DUF1262"/>
</dbReference>
<keyword evidence="2" id="KW-1185">Reference proteome</keyword>
<dbReference type="PANTHER" id="PTHR31050">
    <property type="entry name" value="OS08G0413200 PROTEIN"/>
    <property type="match status" value="1"/>
</dbReference>
<proteinExistence type="predicted"/>
<dbReference type="EMBL" id="JXTC01000564">
    <property type="protein sequence ID" value="PON45914.1"/>
    <property type="molecule type" value="Genomic_DNA"/>
</dbReference>
<dbReference type="PANTHER" id="PTHR31050:SF7">
    <property type="entry name" value="DUF1262 FAMILY PROTEIN"/>
    <property type="match status" value="1"/>
</dbReference>
<protein>
    <submittedName>
        <fullName evidence="1">Uncharacterized protein</fullName>
    </submittedName>
</protein>
<accession>A0A2P5BAU9</accession>
<organism evidence="1 2">
    <name type="scientific">Trema orientale</name>
    <name type="common">Charcoal tree</name>
    <name type="synonym">Celtis orientalis</name>
    <dbReference type="NCBI Taxonomy" id="63057"/>
    <lineage>
        <taxon>Eukaryota</taxon>
        <taxon>Viridiplantae</taxon>
        <taxon>Streptophyta</taxon>
        <taxon>Embryophyta</taxon>
        <taxon>Tracheophyta</taxon>
        <taxon>Spermatophyta</taxon>
        <taxon>Magnoliopsida</taxon>
        <taxon>eudicotyledons</taxon>
        <taxon>Gunneridae</taxon>
        <taxon>Pentapetalae</taxon>
        <taxon>rosids</taxon>
        <taxon>fabids</taxon>
        <taxon>Rosales</taxon>
        <taxon>Cannabaceae</taxon>
        <taxon>Trema</taxon>
    </lineage>
</organism>
<dbReference type="Proteomes" id="UP000237000">
    <property type="component" value="Unassembled WGS sequence"/>
</dbReference>
<dbReference type="Pfam" id="PF06880">
    <property type="entry name" value="DUF1262"/>
    <property type="match status" value="1"/>
</dbReference>
<name>A0A2P5BAU9_TREOI</name>
<reference evidence="2" key="1">
    <citation type="submission" date="2016-06" db="EMBL/GenBank/DDBJ databases">
        <title>Parallel loss of symbiosis genes in relatives of nitrogen-fixing non-legume Parasponia.</title>
        <authorList>
            <person name="Van Velzen R."/>
            <person name="Holmer R."/>
            <person name="Bu F."/>
            <person name="Rutten L."/>
            <person name="Van Zeijl A."/>
            <person name="Liu W."/>
            <person name="Santuari L."/>
            <person name="Cao Q."/>
            <person name="Sharma T."/>
            <person name="Shen D."/>
            <person name="Roswanjaya Y."/>
            <person name="Wardhani T."/>
            <person name="Kalhor M.S."/>
            <person name="Jansen J."/>
            <person name="Van den Hoogen J."/>
            <person name="Gungor B."/>
            <person name="Hartog M."/>
            <person name="Hontelez J."/>
            <person name="Verver J."/>
            <person name="Yang W.-C."/>
            <person name="Schijlen E."/>
            <person name="Repin R."/>
            <person name="Schilthuizen M."/>
            <person name="Schranz E."/>
            <person name="Heidstra R."/>
            <person name="Miyata K."/>
            <person name="Fedorova E."/>
            <person name="Kohlen W."/>
            <person name="Bisseling T."/>
            <person name="Smit S."/>
            <person name="Geurts R."/>
        </authorList>
    </citation>
    <scope>NUCLEOTIDE SEQUENCE [LARGE SCALE GENOMIC DNA]</scope>
    <source>
        <strain evidence="2">cv. RG33-2</strain>
    </source>
</reference>